<evidence type="ECO:0000256" key="4">
    <source>
        <dbReference type="ARBA" id="ARBA00032089"/>
    </source>
</evidence>
<dbReference type="EMBL" id="LWDV01000010">
    <property type="protein sequence ID" value="OCL25272.1"/>
    <property type="molecule type" value="Genomic_DNA"/>
</dbReference>
<dbReference type="Proteomes" id="UP000093514">
    <property type="component" value="Unassembled WGS sequence"/>
</dbReference>
<evidence type="ECO:0000256" key="2">
    <source>
        <dbReference type="ARBA" id="ARBA00013855"/>
    </source>
</evidence>
<accession>A0A1C0A560</accession>
<dbReference type="InterPro" id="IPR042175">
    <property type="entry name" value="Cell/Rod_MreC_2"/>
</dbReference>
<dbReference type="InterPro" id="IPR055342">
    <property type="entry name" value="MreC_beta-barrel_core"/>
</dbReference>
<organism evidence="9 10">
    <name type="scientific">Orenia metallireducens</name>
    <dbReference type="NCBI Taxonomy" id="1413210"/>
    <lineage>
        <taxon>Bacteria</taxon>
        <taxon>Bacillati</taxon>
        <taxon>Bacillota</taxon>
        <taxon>Clostridia</taxon>
        <taxon>Halanaerobiales</taxon>
        <taxon>Halobacteroidaceae</taxon>
        <taxon>Orenia</taxon>
    </lineage>
</organism>
<keyword evidence="6" id="KW-0175">Coiled coil</keyword>
<keyword evidence="10" id="KW-1185">Reference proteome</keyword>
<dbReference type="PANTHER" id="PTHR34138">
    <property type="entry name" value="CELL SHAPE-DETERMINING PROTEIN MREC"/>
    <property type="match status" value="1"/>
</dbReference>
<keyword evidence="3 5" id="KW-0133">Cell shape</keyword>
<dbReference type="RefSeq" id="WP_068719184.1">
    <property type="nucleotide sequence ID" value="NZ_LWDV01000010.1"/>
</dbReference>
<dbReference type="InterPro" id="IPR042177">
    <property type="entry name" value="Cell/Rod_1"/>
</dbReference>
<dbReference type="GO" id="GO:0005886">
    <property type="term" value="C:plasma membrane"/>
    <property type="evidence" value="ECO:0007669"/>
    <property type="project" value="TreeGrafter"/>
</dbReference>
<keyword evidence="7" id="KW-1133">Transmembrane helix</keyword>
<feature type="coiled-coil region" evidence="6">
    <location>
        <begin position="69"/>
        <end position="96"/>
    </location>
</feature>
<dbReference type="Gene3D" id="2.40.10.350">
    <property type="entry name" value="Rod shape-determining protein MreC, domain 2"/>
    <property type="match status" value="1"/>
</dbReference>
<comment type="caution">
    <text evidence="9">The sequence shown here is derived from an EMBL/GenBank/DDBJ whole genome shotgun (WGS) entry which is preliminary data.</text>
</comment>
<reference evidence="9 10" key="2">
    <citation type="submission" date="2016-08" db="EMBL/GenBank/DDBJ databases">
        <title>Orenia metallireducens sp. nov. strain Z6, a Novel Metal-reducing Firmicute from the Deep Subsurface.</title>
        <authorList>
            <person name="Maxim B.I."/>
            <person name="Kenneth K."/>
            <person name="Flynn T.M."/>
            <person name="Oloughlin E.J."/>
            <person name="Locke R.A."/>
            <person name="Weber J.R."/>
            <person name="Egan S.M."/>
            <person name="Mackie R.I."/>
            <person name="Cann I.K."/>
        </authorList>
    </citation>
    <scope>NUCLEOTIDE SEQUENCE [LARGE SCALE GENOMIC DNA]</scope>
    <source>
        <strain evidence="9 10">Z6</strain>
    </source>
</reference>
<keyword evidence="7" id="KW-0472">Membrane</keyword>
<dbReference type="NCBIfam" id="TIGR00219">
    <property type="entry name" value="mreC"/>
    <property type="match status" value="1"/>
</dbReference>
<protein>
    <recommendedName>
        <fullName evidence="2 5">Cell shape-determining protein MreC</fullName>
    </recommendedName>
    <alternativeName>
        <fullName evidence="4 5">Cell shape protein MreC</fullName>
    </alternativeName>
</protein>
<gene>
    <name evidence="9" type="ORF">U472_13000</name>
</gene>
<dbReference type="GO" id="GO:0008360">
    <property type="term" value="P:regulation of cell shape"/>
    <property type="evidence" value="ECO:0007669"/>
    <property type="project" value="UniProtKB-KW"/>
</dbReference>
<dbReference type="OrthoDB" id="9792313at2"/>
<comment type="similarity">
    <text evidence="1 5">Belongs to the MreC family.</text>
</comment>
<evidence type="ECO:0000313" key="9">
    <source>
        <dbReference type="EMBL" id="OCL25272.1"/>
    </source>
</evidence>
<feature type="domain" description="Rod shape-determining protein MreC beta-barrel core" evidence="8">
    <location>
        <begin position="122"/>
        <end position="270"/>
    </location>
</feature>
<sequence length="294" mass="33090">MLEFLKEHRKKIVIIFLVVVLIRFINLVGRDRDYNKFEGLVIDLLRPGFVVVNSIQDFSKGTLRVILDYKSVKEENEELKDKIEKLNYSLRQIEKIMLENHRLRESLNFKKYAPYKVVGGTVIGHSADNWSNILVIDRGSKSGIRRKMPVVAKGGYLLGITQQVTAHTAQILLINDGNFVAGGLVQRKDSRNLGVVKGQTQESRLLMNNLSWDADIGIGDTIVTSGSQYYPKGLPIGKVISVSPDNYGLTQSALIAPFIDVRKVEEVLVITDFSTKVDLLEPLNSNHQLEGERE</sequence>
<comment type="function">
    <text evidence="5">Involved in formation and maintenance of cell shape.</text>
</comment>
<dbReference type="Gene3D" id="2.40.10.340">
    <property type="entry name" value="Rod shape-determining protein MreC, domain 1"/>
    <property type="match status" value="1"/>
</dbReference>
<evidence type="ECO:0000313" key="10">
    <source>
        <dbReference type="Proteomes" id="UP000093514"/>
    </source>
</evidence>
<evidence type="ECO:0000256" key="3">
    <source>
        <dbReference type="ARBA" id="ARBA00022960"/>
    </source>
</evidence>
<reference evidence="10" key="1">
    <citation type="submission" date="2016-07" db="EMBL/GenBank/DDBJ databases">
        <authorList>
            <person name="Florea S."/>
            <person name="Webb J.S."/>
            <person name="Jaromczyk J."/>
            <person name="Schardl C.L."/>
        </authorList>
    </citation>
    <scope>NUCLEOTIDE SEQUENCE [LARGE SCALE GENOMIC DNA]</scope>
    <source>
        <strain evidence="10">Z6</strain>
    </source>
</reference>
<feature type="transmembrane region" description="Helical" evidence="7">
    <location>
        <begin position="12"/>
        <end position="29"/>
    </location>
</feature>
<evidence type="ECO:0000259" key="8">
    <source>
        <dbReference type="Pfam" id="PF04085"/>
    </source>
</evidence>
<dbReference type="AlphaFoldDB" id="A0A1C0A560"/>
<evidence type="ECO:0000256" key="5">
    <source>
        <dbReference type="PIRNR" id="PIRNR038471"/>
    </source>
</evidence>
<evidence type="ECO:0000256" key="7">
    <source>
        <dbReference type="SAM" id="Phobius"/>
    </source>
</evidence>
<evidence type="ECO:0000256" key="1">
    <source>
        <dbReference type="ARBA" id="ARBA00009369"/>
    </source>
</evidence>
<dbReference type="Pfam" id="PF04085">
    <property type="entry name" value="MreC"/>
    <property type="match status" value="1"/>
</dbReference>
<dbReference type="PIRSF" id="PIRSF038471">
    <property type="entry name" value="MreC"/>
    <property type="match status" value="1"/>
</dbReference>
<keyword evidence="7" id="KW-0812">Transmembrane</keyword>
<name>A0A1C0A560_9FIRM</name>
<evidence type="ECO:0000256" key="6">
    <source>
        <dbReference type="SAM" id="Coils"/>
    </source>
</evidence>
<dbReference type="PANTHER" id="PTHR34138:SF1">
    <property type="entry name" value="CELL SHAPE-DETERMINING PROTEIN MREC"/>
    <property type="match status" value="1"/>
</dbReference>
<proteinExistence type="inferred from homology"/>
<dbReference type="InterPro" id="IPR007221">
    <property type="entry name" value="MreC"/>
</dbReference>